<gene>
    <name evidence="1" type="ORF">DES31_0091</name>
</gene>
<evidence type="ECO:0000313" key="2">
    <source>
        <dbReference type="Proteomes" id="UP000280099"/>
    </source>
</evidence>
<reference evidence="1 2" key="1">
    <citation type="submission" date="2018-10" db="EMBL/GenBank/DDBJ databases">
        <title>Genomic Encyclopedia of Type Strains, Phase IV (KMG-IV): sequencing the most valuable type-strain genomes for metagenomic binning, comparative biology and taxonomic classification.</title>
        <authorList>
            <person name="Goeker M."/>
        </authorList>
    </citation>
    <scope>NUCLEOTIDE SEQUENCE [LARGE SCALE GENOMIC DNA]</scope>
    <source>
        <strain evidence="1 2">DSM 23800</strain>
    </source>
</reference>
<evidence type="ECO:0000313" key="1">
    <source>
        <dbReference type="EMBL" id="RKR76783.1"/>
    </source>
</evidence>
<sequence length="234" mass="27505">MDTIDIKSRNRLTTRANIVMDTTYFGRSFGLMVFIDASRKVVLHHCIIDYETNALYQQGIEYIKSQGVDIKSITCDGRRGLNVLFKDIPMQMCQFHQLQIITRYLTRRPQNIASIALRHLVLNIKSYDKTAFIQNLESWYLAYKDYLNERSINAETGKTWYTHKRLRSAYRNLRTNSNWLFTYRELGNLNIPNTTNSLEGLFSELKRQLSSHNGLSKQRKIKFIKHFLLTYSAT</sequence>
<accession>A0A420XHM6</accession>
<organism evidence="1 2">
    <name type="scientific">Otariodibacter oris</name>
    <dbReference type="NCBI Taxonomy" id="1032623"/>
    <lineage>
        <taxon>Bacteria</taxon>
        <taxon>Pseudomonadati</taxon>
        <taxon>Pseudomonadota</taxon>
        <taxon>Gammaproteobacteria</taxon>
        <taxon>Pasteurellales</taxon>
        <taxon>Pasteurellaceae</taxon>
        <taxon>Otariodibacter</taxon>
    </lineage>
</organism>
<name>A0A420XHM6_9PAST</name>
<evidence type="ECO:0008006" key="3">
    <source>
        <dbReference type="Google" id="ProtNLM"/>
    </source>
</evidence>
<comment type="caution">
    <text evidence="1">The sequence shown here is derived from an EMBL/GenBank/DDBJ whole genome shotgun (WGS) entry which is preliminary data.</text>
</comment>
<dbReference type="EMBL" id="RBJC01000004">
    <property type="protein sequence ID" value="RKR76783.1"/>
    <property type="molecule type" value="Genomic_DNA"/>
</dbReference>
<keyword evidence="2" id="KW-1185">Reference proteome</keyword>
<dbReference type="Proteomes" id="UP000280099">
    <property type="component" value="Unassembled WGS sequence"/>
</dbReference>
<protein>
    <recommendedName>
        <fullName evidence="3">Mutator family transposase</fullName>
    </recommendedName>
</protein>
<proteinExistence type="predicted"/>
<dbReference type="AlphaFoldDB" id="A0A420XHM6"/>